<keyword evidence="6" id="KW-0862">Zinc</keyword>
<dbReference type="GO" id="GO:0016567">
    <property type="term" value="P:protein ubiquitination"/>
    <property type="evidence" value="ECO:0007669"/>
    <property type="project" value="InterPro"/>
</dbReference>
<feature type="region of interest" description="Disordered" evidence="7">
    <location>
        <begin position="335"/>
        <end position="367"/>
    </location>
</feature>
<accession>A0A9P4GBN9</accession>
<gene>
    <name evidence="9" type="ORF">K460DRAFT_340447</name>
</gene>
<dbReference type="EMBL" id="ML976617">
    <property type="protein sequence ID" value="KAF1842893.1"/>
    <property type="molecule type" value="Genomic_DNA"/>
</dbReference>
<keyword evidence="2" id="KW-0479">Metal-binding</keyword>
<evidence type="ECO:0000259" key="8">
    <source>
        <dbReference type="PROSITE" id="PS51873"/>
    </source>
</evidence>
<dbReference type="Gene3D" id="1.20.120.1750">
    <property type="match status" value="1"/>
</dbReference>
<sequence length="610" mass="66302">MGSKFSKAVRPHVRVVASPSATAQHDANENEARQDSTPRLPDNAPTSMEQPGDATAAFSLFLAGQQLMSIEYAATDPMPPPPAVAFTPHPPPEIDVQCLICCTQLPKERDPMHAKEVLRPCRLCNNAYCITCVKKMFIEACKNTSSMPPSCCGQIHLHNVRPYLSQEEIAEFKSKYEEWSTLKPFYCPIPTCSVFIPGRLLPQQAKSEGKRVDSGIGTPTANTFDCPTCQAGICVGCRQVAHPNSLCNVGEFGIDAETEALLKGWGYKKCPKCGHGLRRMYGCAHMACRCGAHFCWGCMKSWDSHYAECDEDEEERYSDVESVASEAIESVGVETSGANPAGATVEAPQDSPTHTTTPPQAIIPPRNLDGGPESYWIDQEDLDFGAEPGDDMRDRAWHCYHAFSAYKISLATALTKDTTMTDMECMNCWGVIRPAIDMGKTSHKANETMVPAGAGGSRRGIRRGRGRGRVRYMPPRGLFAADATVGTAPHLTATMSALSQSVPTLEVSPMEDVQFTDRVVDTYGNIIATTDLEAPRRASLDTSKPLGRQAITSNALSNVFSSTTTKFSLAHECSDCGLLVCESCKDATLAALEARREASSEMNDEDILSQ</sequence>
<evidence type="ECO:0000313" key="10">
    <source>
        <dbReference type="Proteomes" id="UP000800039"/>
    </source>
</evidence>
<evidence type="ECO:0000256" key="4">
    <source>
        <dbReference type="ARBA" id="ARBA00022771"/>
    </source>
</evidence>
<keyword evidence="10" id="KW-1185">Reference proteome</keyword>
<proteinExistence type="predicted"/>
<feature type="compositionally biased region" description="Polar residues" evidence="7">
    <location>
        <begin position="350"/>
        <end position="359"/>
    </location>
</feature>
<feature type="compositionally biased region" description="Basic and acidic residues" evidence="7">
    <location>
        <begin position="26"/>
        <end position="36"/>
    </location>
</feature>
<evidence type="ECO:0000313" key="9">
    <source>
        <dbReference type="EMBL" id="KAF1842893.1"/>
    </source>
</evidence>
<evidence type="ECO:0000256" key="5">
    <source>
        <dbReference type="ARBA" id="ARBA00022786"/>
    </source>
</evidence>
<keyword evidence="4" id="KW-0863">Zinc-finger</keyword>
<dbReference type="GeneID" id="63848367"/>
<protein>
    <recommendedName>
        <fullName evidence="8">RING-type domain-containing protein</fullName>
    </recommendedName>
</protein>
<evidence type="ECO:0000256" key="7">
    <source>
        <dbReference type="SAM" id="MobiDB-lite"/>
    </source>
</evidence>
<name>A0A9P4GBN9_9PLEO</name>
<keyword evidence="5" id="KW-0833">Ubl conjugation pathway</keyword>
<dbReference type="OrthoDB" id="10009520at2759"/>
<evidence type="ECO:0000256" key="1">
    <source>
        <dbReference type="ARBA" id="ARBA00022679"/>
    </source>
</evidence>
<feature type="region of interest" description="Disordered" evidence="7">
    <location>
        <begin position="1"/>
        <end position="51"/>
    </location>
</feature>
<comment type="caution">
    <text evidence="9">The sequence shown here is derived from an EMBL/GenBank/DDBJ whole genome shotgun (WGS) entry which is preliminary data.</text>
</comment>
<dbReference type="CDD" id="cd22584">
    <property type="entry name" value="Rcat_RBR_unk"/>
    <property type="match status" value="1"/>
</dbReference>
<keyword evidence="1" id="KW-0808">Transferase</keyword>
<feature type="domain" description="RING-type" evidence="8">
    <location>
        <begin position="94"/>
        <end position="313"/>
    </location>
</feature>
<dbReference type="AlphaFoldDB" id="A0A9P4GBN9"/>
<dbReference type="RefSeq" id="XP_040785456.1">
    <property type="nucleotide sequence ID" value="XM_040931115.1"/>
</dbReference>
<dbReference type="SUPFAM" id="SSF57850">
    <property type="entry name" value="RING/U-box"/>
    <property type="match status" value="1"/>
</dbReference>
<dbReference type="PROSITE" id="PS51873">
    <property type="entry name" value="TRIAD"/>
    <property type="match status" value="1"/>
</dbReference>
<dbReference type="GO" id="GO:0004842">
    <property type="term" value="F:ubiquitin-protein transferase activity"/>
    <property type="evidence" value="ECO:0007669"/>
    <property type="project" value="InterPro"/>
</dbReference>
<evidence type="ECO:0000256" key="3">
    <source>
        <dbReference type="ARBA" id="ARBA00022737"/>
    </source>
</evidence>
<dbReference type="Proteomes" id="UP000800039">
    <property type="component" value="Unassembled WGS sequence"/>
</dbReference>
<keyword evidence="3" id="KW-0677">Repeat</keyword>
<evidence type="ECO:0000256" key="2">
    <source>
        <dbReference type="ARBA" id="ARBA00022723"/>
    </source>
</evidence>
<dbReference type="InterPro" id="IPR031127">
    <property type="entry name" value="E3_UB_ligase_RBR"/>
</dbReference>
<evidence type="ECO:0000256" key="6">
    <source>
        <dbReference type="ARBA" id="ARBA00022833"/>
    </source>
</evidence>
<dbReference type="PANTHER" id="PTHR11685">
    <property type="entry name" value="RBR FAMILY RING FINGER AND IBR DOMAIN-CONTAINING"/>
    <property type="match status" value="1"/>
</dbReference>
<dbReference type="InterPro" id="IPR044066">
    <property type="entry name" value="TRIAD_supradom"/>
</dbReference>
<dbReference type="GO" id="GO:0008270">
    <property type="term" value="F:zinc ion binding"/>
    <property type="evidence" value="ECO:0007669"/>
    <property type="project" value="UniProtKB-KW"/>
</dbReference>
<reference evidence="9" key="1">
    <citation type="submission" date="2020-01" db="EMBL/GenBank/DDBJ databases">
        <authorList>
            <consortium name="DOE Joint Genome Institute"/>
            <person name="Haridas S."/>
            <person name="Albert R."/>
            <person name="Binder M."/>
            <person name="Bloem J."/>
            <person name="Labutti K."/>
            <person name="Salamov A."/>
            <person name="Andreopoulos B."/>
            <person name="Baker S.E."/>
            <person name="Barry K."/>
            <person name="Bills G."/>
            <person name="Bluhm B.H."/>
            <person name="Cannon C."/>
            <person name="Castanera R."/>
            <person name="Culley D.E."/>
            <person name="Daum C."/>
            <person name="Ezra D."/>
            <person name="Gonzalez J.B."/>
            <person name="Henrissat B."/>
            <person name="Kuo A."/>
            <person name="Liang C."/>
            <person name="Lipzen A."/>
            <person name="Lutzoni F."/>
            <person name="Magnuson J."/>
            <person name="Mondo S."/>
            <person name="Nolan M."/>
            <person name="Ohm R."/>
            <person name="Pangilinan J."/>
            <person name="Park H.-J."/>
            <person name="Ramirez L."/>
            <person name="Alfaro M."/>
            <person name="Sun H."/>
            <person name="Tritt A."/>
            <person name="Yoshinaga Y."/>
            <person name="Zwiers L.-H."/>
            <person name="Turgeon B.G."/>
            <person name="Goodwin S.B."/>
            <person name="Spatafora J.W."/>
            <person name="Crous P.W."/>
            <person name="Grigoriev I.V."/>
        </authorList>
    </citation>
    <scope>NUCLEOTIDE SEQUENCE</scope>
    <source>
        <strain evidence="9">CBS 394.84</strain>
    </source>
</reference>
<organism evidence="9 10">
    <name type="scientific">Cucurbitaria berberidis CBS 394.84</name>
    <dbReference type="NCBI Taxonomy" id="1168544"/>
    <lineage>
        <taxon>Eukaryota</taxon>
        <taxon>Fungi</taxon>
        <taxon>Dikarya</taxon>
        <taxon>Ascomycota</taxon>
        <taxon>Pezizomycotina</taxon>
        <taxon>Dothideomycetes</taxon>
        <taxon>Pleosporomycetidae</taxon>
        <taxon>Pleosporales</taxon>
        <taxon>Pleosporineae</taxon>
        <taxon>Cucurbitariaceae</taxon>
        <taxon>Cucurbitaria</taxon>
    </lineage>
</organism>